<dbReference type="RefSeq" id="WP_159369336.1">
    <property type="nucleotide sequence ID" value="NZ_JAWMCG010000002.1"/>
</dbReference>
<dbReference type="EMBL" id="WMEO01000021">
    <property type="protein sequence ID" value="MYL17409.1"/>
    <property type="molecule type" value="Genomic_DNA"/>
</dbReference>
<evidence type="ECO:0000313" key="2">
    <source>
        <dbReference type="Proteomes" id="UP000460194"/>
    </source>
</evidence>
<dbReference type="AlphaFoldDB" id="A0A6B1IDV9"/>
<accession>A0A6B1IDV9</accession>
<organism evidence="1 2">
    <name type="scientific">Halorubrum distributum</name>
    <dbReference type="NCBI Taxonomy" id="29283"/>
    <lineage>
        <taxon>Archaea</taxon>
        <taxon>Methanobacteriati</taxon>
        <taxon>Methanobacteriota</taxon>
        <taxon>Stenosarchaea group</taxon>
        <taxon>Halobacteria</taxon>
        <taxon>Halobacteriales</taxon>
        <taxon>Haloferacaceae</taxon>
        <taxon>Halorubrum</taxon>
        <taxon>Halorubrum distributum group</taxon>
    </lineage>
</organism>
<dbReference type="Pfam" id="PF26423">
    <property type="entry name" value="LWR_salt"/>
    <property type="match status" value="1"/>
</dbReference>
<comment type="caution">
    <text evidence="1">The sequence shown here is derived from an EMBL/GenBank/DDBJ whole genome shotgun (WGS) entry which is preliminary data.</text>
</comment>
<name>A0A6B1IDV9_9EURY</name>
<reference evidence="1 2" key="1">
    <citation type="submission" date="2019-11" db="EMBL/GenBank/DDBJ databases">
        <title>Genome sequences of 17 halophilic strains isolated from different environments.</title>
        <authorList>
            <person name="Furrow R.E."/>
        </authorList>
    </citation>
    <scope>NUCLEOTIDE SEQUENCE [LARGE SCALE GENOMIC DNA]</scope>
    <source>
        <strain evidence="1 2">22517_05_Cabo</strain>
    </source>
</reference>
<sequence>MEAAYVFRVTVRLDPRAAAVDPDRFETTMELPAVEPETDGWLFFRDRLWRGEIGDEPSFRRLAAERLGIADAPGAEVAAADFRELRTDEAYLDALKDAIAADLDRFNADSVDEVLRKYLGSSVHVRD</sequence>
<dbReference type="NCBIfam" id="NF033910">
    <property type="entry name" value="LWR_salt"/>
    <property type="match status" value="1"/>
</dbReference>
<dbReference type="Proteomes" id="UP000460194">
    <property type="component" value="Unassembled WGS sequence"/>
</dbReference>
<gene>
    <name evidence="1" type="primary">lwrS</name>
    <name evidence="1" type="ORF">GLW36_12250</name>
</gene>
<proteinExistence type="predicted"/>
<dbReference type="InterPro" id="IPR049798">
    <property type="entry name" value="LWR_salt"/>
</dbReference>
<evidence type="ECO:0000313" key="1">
    <source>
        <dbReference type="EMBL" id="MYL17409.1"/>
    </source>
</evidence>
<protein>
    <submittedName>
        <fullName evidence="1">LWR-salt protein</fullName>
    </submittedName>
</protein>